<dbReference type="Proteomes" id="UP000435802">
    <property type="component" value="Unassembled WGS sequence"/>
</dbReference>
<sequence length="103" mass="10600">MRLLFFAALLAASASIAAAQQVMDGSGTPYGDSVASDIAASLIGLANDPYSAQIAKLRASSGSDDVICGLVNLKSPSGGYTGFQPFYFNLKTKSIDLRQSSGC</sequence>
<feature type="chain" id="PRO_5027101727" evidence="1">
    <location>
        <begin position="20"/>
        <end position="103"/>
    </location>
</feature>
<dbReference type="OrthoDB" id="9811083at2"/>
<comment type="caution">
    <text evidence="2">The sequence shown here is derived from an EMBL/GenBank/DDBJ whole genome shotgun (WGS) entry which is preliminary data.</text>
</comment>
<evidence type="ECO:0000313" key="2">
    <source>
        <dbReference type="EMBL" id="MXN46051.1"/>
    </source>
</evidence>
<gene>
    <name evidence="2" type="ORF">GR138_12705</name>
</gene>
<reference evidence="2 3" key="1">
    <citation type="submission" date="2019-12" db="EMBL/GenBank/DDBJ databases">
        <title>Shinella kummerowiae sp. nov., a symbiotic bacterium isolated from root nodules of the herbal legume Kummerowia stipulacea.</title>
        <authorList>
            <person name="Gao J."/>
        </authorList>
    </citation>
    <scope>NUCLEOTIDE SEQUENCE [LARGE SCALE GENOMIC DNA]</scope>
    <source>
        <strain evidence="2 3">CCBAU 25048</strain>
    </source>
</reference>
<evidence type="ECO:0000313" key="3">
    <source>
        <dbReference type="Proteomes" id="UP000435802"/>
    </source>
</evidence>
<name>A0A6N8SBJ5_9HYPH</name>
<dbReference type="EMBL" id="WUMK01000004">
    <property type="protein sequence ID" value="MXN46051.1"/>
    <property type="molecule type" value="Genomic_DNA"/>
</dbReference>
<protein>
    <submittedName>
        <fullName evidence="2">Uncharacterized protein</fullName>
    </submittedName>
</protein>
<feature type="signal peptide" evidence="1">
    <location>
        <begin position="1"/>
        <end position="19"/>
    </location>
</feature>
<accession>A0A6N8SBJ5</accession>
<organism evidence="2 3">
    <name type="scientific">Shinella kummerowiae</name>
    <dbReference type="NCBI Taxonomy" id="417745"/>
    <lineage>
        <taxon>Bacteria</taxon>
        <taxon>Pseudomonadati</taxon>
        <taxon>Pseudomonadota</taxon>
        <taxon>Alphaproteobacteria</taxon>
        <taxon>Hyphomicrobiales</taxon>
        <taxon>Rhizobiaceae</taxon>
        <taxon>Shinella</taxon>
    </lineage>
</organism>
<keyword evidence="1" id="KW-0732">Signal</keyword>
<dbReference type="RefSeq" id="WP_160859599.1">
    <property type="nucleotide sequence ID" value="NZ_WUMK01000004.1"/>
</dbReference>
<evidence type="ECO:0000256" key="1">
    <source>
        <dbReference type="SAM" id="SignalP"/>
    </source>
</evidence>
<keyword evidence="3" id="KW-1185">Reference proteome</keyword>
<proteinExistence type="predicted"/>
<dbReference type="AlphaFoldDB" id="A0A6N8SBJ5"/>